<dbReference type="Proteomes" id="UP000279271">
    <property type="component" value="Unassembled WGS sequence"/>
</dbReference>
<dbReference type="PANTHER" id="PTHR31906">
    <property type="entry name" value="PLASTID-LIPID-ASSOCIATED PROTEIN 4, CHLOROPLASTIC-RELATED"/>
    <property type="match status" value="1"/>
</dbReference>
<dbReference type="OrthoDB" id="550273at2759"/>
<sequence length="248" mass="27556">MSSRSEQLGIDKAYLLRRIASLERGASASPRDRREVDEAQVLVESHAAPTLDLHQLSGKWRMLYTTARDVIPLVRANTLPSFLPQPLRVGPIFQEFDDRGGVRNVIEAEALLPPGRGTRLTFQVEARYQRRGPRSLGLRFVAAGVPHLEPSASLRAFLAPALAPRGWWTHRLLLAAQQAHIRVPLVPPPILDAFSAQQGEYLLSYLDDTMLIGRTKAGGGTFIFSREPDIGDRLLEQESRSLGPISQR</sequence>
<name>A0A087SU39_AUXPR</name>
<evidence type="ECO:0000313" key="4">
    <source>
        <dbReference type="EMBL" id="KFM29243.1"/>
    </source>
</evidence>
<evidence type="ECO:0000256" key="2">
    <source>
        <dbReference type="ARBA" id="ARBA00022640"/>
    </source>
</evidence>
<protein>
    <submittedName>
        <fullName evidence="4">Putative plastid-lipid-associated protein 10, chloroplastic</fullName>
    </submittedName>
</protein>
<evidence type="ECO:0000313" key="6">
    <source>
        <dbReference type="Proteomes" id="UP000028924"/>
    </source>
</evidence>
<dbReference type="InterPro" id="IPR039633">
    <property type="entry name" value="PAP"/>
</dbReference>
<dbReference type="KEGG" id="apro:F751_1619"/>
<keyword evidence="2" id="KW-0934">Plastid</keyword>
<reference evidence="4 6" key="1">
    <citation type="journal article" date="2014" name="BMC Genomics">
        <title>Oil accumulation mechanisms of the oleaginous microalga Chlorella protothecoides revealed through its genome, transcriptomes, and proteomes.</title>
        <authorList>
            <person name="Gao C."/>
            <person name="Wang Y."/>
            <person name="Shen Y."/>
            <person name="Yan D."/>
            <person name="He X."/>
            <person name="Dai J."/>
            <person name="Wu Q."/>
        </authorList>
    </citation>
    <scope>NUCLEOTIDE SEQUENCE [LARGE SCALE GENOMIC DNA]</scope>
    <source>
        <strain evidence="4 6">0710</strain>
    </source>
</reference>
<dbReference type="GO" id="GO:0009536">
    <property type="term" value="C:plastid"/>
    <property type="evidence" value="ECO:0007669"/>
    <property type="project" value="UniProtKB-SubCell"/>
</dbReference>
<comment type="subcellular location">
    <subcellularLocation>
        <location evidence="1">Plastid</location>
    </subcellularLocation>
</comment>
<dbReference type="InterPro" id="IPR006843">
    <property type="entry name" value="PAP/fibrillin_dom"/>
</dbReference>
<feature type="domain" description="Plastid lipid-associated protein/fibrillin conserved" evidence="3">
    <location>
        <begin position="12"/>
        <end position="224"/>
    </location>
</feature>
<dbReference type="Proteomes" id="UP000028924">
    <property type="component" value="Unassembled WGS sequence"/>
</dbReference>
<evidence type="ECO:0000313" key="5">
    <source>
        <dbReference type="EMBL" id="RMZ55928.1"/>
    </source>
</evidence>
<keyword evidence="6" id="KW-1185">Reference proteome</keyword>
<accession>A0A087SU39</accession>
<reference evidence="7" key="2">
    <citation type="journal article" date="2018" name="Algal Res.">
        <title>Characterization of plant carbon substrate utilization by Auxenochlorella protothecoides.</title>
        <authorList>
            <person name="Vogler B.W."/>
            <person name="Starkenburg S.R."/>
            <person name="Sudasinghe N."/>
            <person name="Schambach J.Y."/>
            <person name="Rollin J.A."/>
            <person name="Pattathil S."/>
            <person name="Barry A.N."/>
        </authorList>
    </citation>
    <scope>NUCLEOTIDE SEQUENCE [LARGE SCALE GENOMIC DNA]</scope>
    <source>
        <strain evidence="7">UTEX 25</strain>
    </source>
</reference>
<dbReference type="RefSeq" id="XP_011402296.1">
    <property type="nucleotide sequence ID" value="XM_011403994.1"/>
</dbReference>
<dbReference type="EMBL" id="KL662189">
    <property type="protein sequence ID" value="KFM29243.1"/>
    <property type="molecule type" value="Genomic_DNA"/>
</dbReference>
<dbReference type="AlphaFoldDB" id="A0A087SU39"/>
<evidence type="ECO:0000256" key="1">
    <source>
        <dbReference type="ARBA" id="ARBA00004474"/>
    </source>
</evidence>
<gene>
    <name evidence="5" type="ORF">APUTEX25_004352</name>
    <name evidence="4" type="ORF">F751_1619</name>
</gene>
<organism evidence="4 6">
    <name type="scientific">Auxenochlorella protothecoides</name>
    <name type="common">Green microalga</name>
    <name type="synonym">Chlorella protothecoides</name>
    <dbReference type="NCBI Taxonomy" id="3075"/>
    <lineage>
        <taxon>Eukaryota</taxon>
        <taxon>Viridiplantae</taxon>
        <taxon>Chlorophyta</taxon>
        <taxon>core chlorophytes</taxon>
        <taxon>Trebouxiophyceae</taxon>
        <taxon>Chlorellales</taxon>
        <taxon>Chlorellaceae</taxon>
        <taxon>Auxenochlorella</taxon>
    </lineage>
</organism>
<dbReference type="Pfam" id="PF04755">
    <property type="entry name" value="PAP_fibrillin"/>
    <property type="match status" value="1"/>
</dbReference>
<evidence type="ECO:0000259" key="3">
    <source>
        <dbReference type="Pfam" id="PF04755"/>
    </source>
</evidence>
<reference evidence="5" key="4">
    <citation type="submission" date="2018-11" db="EMBL/GenBank/DDBJ databases">
        <title>Characterization of plant carbon substrate utilization by Auxenochlorella protothecoides.</title>
        <authorList>
            <person name="Vogler B.W."/>
            <person name="Starkenburg S.R."/>
            <person name="Sudasinghe N."/>
            <person name="Schambach J.Y."/>
            <person name="Rollin J.A."/>
            <person name="Pattathil S."/>
            <person name="Barry A.N."/>
        </authorList>
    </citation>
    <scope>NUCLEOTIDE SEQUENCE [LARGE SCALE GENOMIC DNA]</scope>
    <source>
        <strain evidence="5">UTEX 25</strain>
    </source>
</reference>
<reference evidence="5" key="3">
    <citation type="submission" date="2018-10" db="EMBL/GenBank/DDBJ databases">
        <authorList>
            <person name="Hovde B."/>
            <person name="Zhang X."/>
        </authorList>
    </citation>
    <scope>NUCLEOTIDE SEQUENCE [LARGE SCALE GENOMIC DNA]</scope>
    <source>
        <strain evidence="5">UTEX 25</strain>
    </source>
</reference>
<dbReference type="STRING" id="3075.A0A087SU39"/>
<evidence type="ECO:0000313" key="7">
    <source>
        <dbReference type="Proteomes" id="UP000279271"/>
    </source>
</evidence>
<dbReference type="eggNOG" id="ENOG502QRYX">
    <property type="taxonomic scope" value="Eukaryota"/>
</dbReference>
<dbReference type="EMBL" id="QOKY01000154">
    <property type="protein sequence ID" value="RMZ55928.1"/>
    <property type="molecule type" value="Genomic_DNA"/>
</dbReference>
<proteinExistence type="predicted"/>
<dbReference type="GeneID" id="23613010"/>